<feature type="transmembrane region" description="Helical" evidence="9">
    <location>
        <begin position="310"/>
        <end position="327"/>
    </location>
</feature>
<comment type="subcellular location">
    <subcellularLocation>
        <location evidence="1 9">Cell membrane</location>
        <topology evidence="1 9">Multi-pass membrane protein</topology>
    </subcellularLocation>
</comment>
<feature type="transmembrane region" description="Helical" evidence="9">
    <location>
        <begin position="187"/>
        <end position="207"/>
    </location>
</feature>
<evidence type="ECO:0000256" key="4">
    <source>
        <dbReference type="ARBA" id="ARBA00022475"/>
    </source>
</evidence>
<comment type="similarity">
    <text evidence="2 9">Belongs to the branched chain amino acid transporter family.</text>
</comment>
<gene>
    <name evidence="10" type="primary">brnQ</name>
    <name evidence="10" type="ORF">HGG79_10415</name>
</gene>
<feature type="transmembrane region" description="Helical" evidence="9">
    <location>
        <begin position="39"/>
        <end position="59"/>
    </location>
</feature>
<evidence type="ECO:0000256" key="6">
    <source>
        <dbReference type="ARBA" id="ARBA00022970"/>
    </source>
</evidence>
<proteinExistence type="inferred from homology"/>
<evidence type="ECO:0000256" key="8">
    <source>
        <dbReference type="ARBA" id="ARBA00023136"/>
    </source>
</evidence>
<evidence type="ECO:0000313" key="11">
    <source>
        <dbReference type="Proteomes" id="UP000563151"/>
    </source>
</evidence>
<evidence type="ECO:0000256" key="2">
    <source>
        <dbReference type="ARBA" id="ARBA00008540"/>
    </source>
</evidence>
<dbReference type="GO" id="GO:0015188">
    <property type="term" value="F:L-isoleucine transmembrane transporter activity"/>
    <property type="evidence" value="ECO:0007669"/>
    <property type="project" value="TreeGrafter"/>
</dbReference>
<dbReference type="RefSeq" id="WP_035145601.1">
    <property type="nucleotide sequence ID" value="NZ_JAAZWO010000011.1"/>
</dbReference>
<feature type="transmembrane region" description="Helical" evidence="9">
    <location>
        <begin position="219"/>
        <end position="241"/>
    </location>
</feature>
<keyword evidence="4" id="KW-1003">Cell membrane</keyword>
<evidence type="ECO:0000256" key="9">
    <source>
        <dbReference type="RuleBase" id="RU362122"/>
    </source>
</evidence>
<evidence type="ECO:0000256" key="1">
    <source>
        <dbReference type="ARBA" id="ARBA00004651"/>
    </source>
</evidence>
<dbReference type="GO" id="GO:0005304">
    <property type="term" value="F:L-valine transmembrane transporter activity"/>
    <property type="evidence" value="ECO:0007669"/>
    <property type="project" value="TreeGrafter"/>
</dbReference>
<feature type="transmembrane region" description="Helical" evidence="9">
    <location>
        <begin position="146"/>
        <end position="167"/>
    </location>
</feature>
<dbReference type="PANTHER" id="PTHR30588">
    <property type="entry name" value="BRANCHED-CHAIN AMINO ACID TRANSPORT SYSTEM 2 CARRIER PROTEIN"/>
    <property type="match status" value="1"/>
</dbReference>
<feature type="transmembrane region" description="Helical" evidence="9">
    <location>
        <begin position="333"/>
        <end position="354"/>
    </location>
</feature>
<protein>
    <recommendedName>
        <fullName evidence="9">Branched-chain amino acid transport system carrier protein</fullName>
    </recommendedName>
</protein>
<accession>A0A923J0C8</accession>
<dbReference type="Proteomes" id="UP000563151">
    <property type="component" value="Unassembled WGS sequence"/>
</dbReference>
<dbReference type="GO" id="GO:0015818">
    <property type="term" value="P:isoleucine transport"/>
    <property type="evidence" value="ECO:0007669"/>
    <property type="project" value="TreeGrafter"/>
</dbReference>
<dbReference type="InterPro" id="IPR004685">
    <property type="entry name" value="Brnchd-chn_aa_trnsp_Livcs"/>
</dbReference>
<dbReference type="AlphaFoldDB" id="A0A923J0C8"/>
<dbReference type="EMBL" id="JAAZWO010000011">
    <property type="protein sequence ID" value="MBC2398186.1"/>
    <property type="molecule type" value="Genomic_DNA"/>
</dbReference>
<dbReference type="NCBIfam" id="TIGR00796">
    <property type="entry name" value="livcs"/>
    <property type="match status" value="1"/>
</dbReference>
<dbReference type="GO" id="GO:0015190">
    <property type="term" value="F:L-leucine transmembrane transporter activity"/>
    <property type="evidence" value="ECO:0007669"/>
    <property type="project" value="TreeGrafter"/>
</dbReference>
<feature type="transmembrane region" description="Helical" evidence="9">
    <location>
        <begin position="396"/>
        <end position="420"/>
    </location>
</feature>
<keyword evidence="3 9" id="KW-0813">Transport</keyword>
<feature type="transmembrane region" description="Helical" evidence="9">
    <location>
        <begin position="273"/>
        <end position="298"/>
    </location>
</feature>
<name>A0A923J0C8_CLOTT</name>
<evidence type="ECO:0000256" key="7">
    <source>
        <dbReference type="ARBA" id="ARBA00022989"/>
    </source>
</evidence>
<evidence type="ECO:0000313" key="10">
    <source>
        <dbReference type="EMBL" id="MBC2398186.1"/>
    </source>
</evidence>
<keyword evidence="5 9" id="KW-0812">Transmembrane</keyword>
<feature type="transmembrane region" description="Helical" evidence="9">
    <location>
        <begin position="7"/>
        <end position="27"/>
    </location>
</feature>
<feature type="transmembrane region" description="Helical" evidence="9">
    <location>
        <begin position="366"/>
        <end position="384"/>
    </location>
</feature>
<sequence length="434" mass="46010">MKKTTKDFLVIGLALFAMFFGAGNLIFPPYLGKAMGSKFLIAAIGFVITGVGLPFLGILACTKTNGNFEDMAGKISKRFAILCSIAIFLAIGPMLAIPRTAATTYEITIQPVFPWMSSLASMILYFVLNLCFVLRPSKVIDNIGRFLTPALLITLAIIIIKGIVYPIGTVEQTGVTSVFSNSLIEGYQTMDALAGLMFATVITSSVFQKGYKGEEAISITIKSGLVAILGLALIYGGLMYLGAQTSSVISGEISKTALLLEISSRTLGQYGGAVIGIAMGLACFTTSVGLITAGSSFFESVSNGKLPYKINAIVISIVSIIIGNFGVDKIVKISVPVLCILYPVSMTLVAITLVKKLSKNSFVLKITVYTSLIFSIVETLPSMGVNSQALKSILAFIPLSSMGFAWVTPTVLALIISLIITKGKDNSSEKALEN</sequence>
<keyword evidence="7 9" id="KW-1133">Transmembrane helix</keyword>
<feature type="transmembrane region" description="Helical" evidence="9">
    <location>
        <begin position="79"/>
        <end position="97"/>
    </location>
</feature>
<evidence type="ECO:0000256" key="5">
    <source>
        <dbReference type="ARBA" id="ARBA00022692"/>
    </source>
</evidence>
<organism evidence="10 11">
    <name type="scientific">Clostridium tetanomorphum</name>
    <dbReference type="NCBI Taxonomy" id="1553"/>
    <lineage>
        <taxon>Bacteria</taxon>
        <taxon>Bacillati</taxon>
        <taxon>Bacillota</taxon>
        <taxon>Clostridia</taxon>
        <taxon>Eubacteriales</taxon>
        <taxon>Clostridiaceae</taxon>
        <taxon>Clostridium</taxon>
    </lineage>
</organism>
<dbReference type="GO" id="GO:0005886">
    <property type="term" value="C:plasma membrane"/>
    <property type="evidence" value="ECO:0007669"/>
    <property type="project" value="UniProtKB-SubCell"/>
</dbReference>
<reference evidence="10 11" key="1">
    <citation type="submission" date="2020-04" db="EMBL/GenBank/DDBJ databases">
        <title>Genomic insights into acetone-butanol-ethanol (ABE) fermentation by sequencing solventogenic clostridia strains.</title>
        <authorList>
            <person name="Brown S."/>
        </authorList>
    </citation>
    <scope>NUCLEOTIDE SEQUENCE [LARGE SCALE GENOMIC DNA]</scope>
    <source>
        <strain evidence="10 11">DJ011</strain>
    </source>
</reference>
<dbReference type="PANTHER" id="PTHR30588:SF0">
    <property type="entry name" value="BRANCHED-CHAIN AMINO ACID PERMEASE BRNQ"/>
    <property type="match status" value="1"/>
</dbReference>
<dbReference type="Pfam" id="PF05525">
    <property type="entry name" value="Branch_AA_trans"/>
    <property type="match status" value="1"/>
</dbReference>
<feature type="transmembrane region" description="Helical" evidence="9">
    <location>
        <begin position="112"/>
        <end position="134"/>
    </location>
</feature>
<comment type="function">
    <text evidence="9">Component of the transport system for branched-chain amino acids.</text>
</comment>
<evidence type="ECO:0000256" key="3">
    <source>
        <dbReference type="ARBA" id="ARBA00022448"/>
    </source>
</evidence>
<keyword evidence="6 9" id="KW-0029">Amino-acid transport</keyword>
<keyword evidence="8 9" id="KW-0472">Membrane</keyword>
<comment type="caution">
    <text evidence="10">The sequence shown here is derived from an EMBL/GenBank/DDBJ whole genome shotgun (WGS) entry which is preliminary data.</text>
</comment>
<dbReference type="GO" id="GO:0015820">
    <property type="term" value="P:L-leucine transport"/>
    <property type="evidence" value="ECO:0007669"/>
    <property type="project" value="TreeGrafter"/>
</dbReference>
<keyword evidence="11" id="KW-1185">Reference proteome</keyword>